<gene>
    <name evidence="3" type="ORF">SK128_015786</name>
</gene>
<keyword evidence="4" id="KW-1185">Reference proteome</keyword>
<dbReference type="AlphaFoldDB" id="A0AAN8ZZ78"/>
<dbReference type="Proteomes" id="UP001381693">
    <property type="component" value="Unassembled WGS sequence"/>
</dbReference>
<evidence type="ECO:0000313" key="4">
    <source>
        <dbReference type="Proteomes" id="UP001381693"/>
    </source>
</evidence>
<keyword evidence="1" id="KW-0732">Signal</keyword>
<protein>
    <recommendedName>
        <fullName evidence="2">Apple domain-containing protein</fullName>
    </recommendedName>
</protein>
<dbReference type="Pfam" id="PF00024">
    <property type="entry name" value="PAN_1"/>
    <property type="match status" value="1"/>
</dbReference>
<evidence type="ECO:0000313" key="3">
    <source>
        <dbReference type="EMBL" id="KAK7068724.1"/>
    </source>
</evidence>
<dbReference type="Gene3D" id="3.10.100.10">
    <property type="entry name" value="Mannose-Binding Protein A, subunit A"/>
    <property type="match status" value="1"/>
</dbReference>
<evidence type="ECO:0000259" key="2">
    <source>
        <dbReference type="Pfam" id="PF00024"/>
    </source>
</evidence>
<dbReference type="SUPFAM" id="SSF56436">
    <property type="entry name" value="C-type lectin-like"/>
    <property type="match status" value="1"/>
</dbReference>
<feature type="signal peptide" evidence="1">
    <location>
        <begin position="1"/>
        <end position="23"/>
    </location>
</feature>
<feature type="chain" id="PRO_5042842660" description="Apple domain-containing protein" evidence="1">
    <location>
        <begin position="24"/>
        <end position="217"/>
    </location>
</feature>
<dbReference type="CDD" id="cd00037">
    <property type="entry name" value="CLECT"/>
    <property type="match status" value="1"/>
</dbReference>
<accession>A0AAN8ZZ78</accession>
<dbReference type="InterPro" id="IPR016186">
    <property type="entry name" value="C-type_lectin-like/link_sf"/>
</dbReference>
<dbReference type="EMBL" id="JAXCGZ010017142">
    <property type="protein sequence ID" value="KAK7068724.1"/>
    <property type="molecule type" value="Genomic_DNA"/>
</dbReference>
<proteinExistence type="predicted"/>
<reference evidence="3 4" key="1">
    <citation type="submission" date="2023-11" db="EMBL/GenBank/DDBJ databases">
        <title>Halocaridina rubra genome assembly.</title>
        <authorList>
            <person name="Smith C."/>
        </authorList>
    </citation>
    <scope>NUCLEOTIDE SEQUENCE [LARGE SCALE GENOMIC DNA]</scope>
    <source>
        <strain evidence="3">EP-1</strain>
        <tissue evidence="3">Whole</tissue>
    </source>
</reference>
<sequence>MRLEPILLPLLIVVFVFSNYGKSKEIIFTRIYENQIGYTVNGNHVEYPQFTATRCGNMCLQVHTCWVFAFNVDDNTCRIYTYLNPDETPTTVSNAWKTFGAIGNYFFVNLAAVSNTWLQGEAMCQNASGTIAYEQDPERLKLLLQWGGTSSAWVGVELDTTVNVWYDNWGNTIPQAQWGPNEPEAPYIKSYYRFSGTGLYTIWEGYASTKPSLCVAP</sequence>
<name>A0AAN8ZZ78_HALRR</name>
<comment type="caution">
    <text evidence="3">The sequence shown here is derived from an EMBL/GenBank/DDBJ whole genome shotgun (WGS) entry which is preliminary data.</text>
</comment>
<feature type="domain" description="Apple" evidence="2">
    <location>
        <begin position="34"/>
        <end position="81"/>
    </location>
</feature>
<dbReference type="InterPro" id="IPR003609">
    <property type="entry name" value="Pan_app"/>
</dbReference>
<dbReference type="InterPro" id="IPR016187">
    <property type="entry name" value="CTDL_fold"/>
</dbReference>
<evidence type="ECO:0000256" key="1">
    <source>
        <dbReference type="SAM" id="SignalP"/>
    </source>
</evidence>
<organism evidence="3 4">
    <name type="scientific">Halocaridina rubra</name>
    <name type="common">Hawaiian red shrimp</name>
    <dbReference type="NCBI Taxonomy" id="373956"/>
    <lineage>
        <taxon>Eukaryota</taxon>
        <taxon>Metazoa</taxon>
        <taxon>Ecdysozoa</taxon>
        <taxon>Arthropoda</taxon>
        <taxon>Crustacea</taxon>
        <taxon>Multicrustacea</taxon>
        <taxon>Malacostraca</taxon>
        <taxon>Eumalacostraca</taxon>
        <taxon>Eucarida</taxon>
        <taxon>Decapoda</taxon>
        <taxon>Pleocyemata</taxon>
        <taxon>Caridea</taxon>
        <taxon>Atyoidea</taxon>
        <taxon>Atyidae</taxon>
        <taxon>Halocaridina</taxon>
    </lineage>
</organism>